<dbReference type="AlphaFoldDB" id="A0A1X6NDK6"/>
<dbReference type="GeneID" id="36323366"/>
<name>A0A1X6NDK6_9APHY</name>
<dbReference type="OrthoDB" id="2882365at2759"/>
<feature type="chain" id="PRO_5013027485" evidence="1">
    <location>
        <begin position="21"/>
        <end position="127"/>
    </location>
</feature>
<proteinExistence type="predicted"/>
<evidence type="ECO:0000313" key="2">
    <source>
        <dbReference type="EMBL" id="OSX66516.1"/>
    </source>
</evidence>
<feature type="signal peptide" evidence="1">
    <location>
        <begin position="1"/>
        <end position="20"/>
    </location>
</feature>
<dbReference type="EMBL" id="KZ110592">
    <property type="protein sequence ID" value="OSX66516.1"/>
    <property type="molecule type" value="Genomic_DNA"/>
</dbReference>
<evidence type="ECO:0000256" key="1">
    <source>
        <dbReference type="SAM" id="SignalP"/>
    </source>
</evidence>
<gene>
    <name evidence="2" type="ORF">POSPLADRAFT_1043934</name>
</gene>
<evidence type="ECO:0000313" key="3">
    <source>
        <dbReference type="Proteomes" id="UP000194127"/>
    </source>
</evidence>
<sequence length="127" mass="14541">MRTFQVLFLFLAILATTATADSHVHEDVEGLVARDAWDDDALFARNDAQLDARDDDELYARDWEEYKDHPLVRELIDVVKRARVTSCYNHSRLTVRTGGYYYCVNRSGVGYCARSRGLQVENGECFA</sequence>
<protein>
    <submittedName>
        <fullName evidence="2">Uncharacterized protein</fullName>
    </submittedName>
</protein>
<reference evidence="2 3" key="1">
    <citation type="submission" date="2017-04" db="EMBL/GenBank/DDBJ databases">
        <title>Genome Sequence of the Model Brown-Rot Fungus Postia placenta SB12.</title>
        <authorList>
            <consortium name="DOE Joint Genome Institute"/>
            <person name="Gaskell J."/>
            <person name="Kersten P."/>
            <person name="Larrondo L.F."/>
            <person name="Canessa P."/>
            <person name="Martinez D."/>
            <person name="Hibbett D."/>
            <person name="Schmoll M."/>
            <person name="Kubicek C.P."/>
            <person name="Martinez A.T."/>
            <person name="Yadav J."/>
            <person name="Master E."/>
            <person name="Magnuson J.K."/>
            <person name="James T."/>
            <person name="Yaver D."/>
            <person name="Berka R."/>
            <person name="Labutti K."/>
            <person name="Lipzen A."/>
            <person name="Aerts A."/>
            <person name="Barry K."/>
            <person name="Henrissat B."/>
            <person name="Blanchette R."/>
            <person name="Grigoriev I."/>
            <person name="Cullen D."/>
        </authorList>
    </citation>
    <scope>NUCLEOTIDE SEQUENCE [LARGE SCALE GENOMIC DNA]</scope>
    <source>
        <strain evidence="2 3">MAD-698-R-SB12</strain>
    </source>
</reference>
<dbReference type="RefSeq" id="XP_024343310.1">
    <property type="nucleotide sequence ID" value="XM_024478416.1"/>
</dbReference>
<accession>A0A1X6NDK6</accession>
<dbReference type="Proteomes" id="UP000194127">
    <property type="component" value="Unassembled WGS sequence"/>
</dbReference>
<keyword evidence="3" id="KW-1185">Reference proteome</keyword>
<keyword evidence="1" id="KW-0732">Signal</keyword>
<organism evidence="2 3">
    <name type="scientific">Postia placenta MAD-698-R-SB12</name>
    <dbReference type="NCBI Taxonomy" id="670580"/>
    <lineage>
        <taxon>Eukaryota</taxon>
        <taxon>Fungi</taxon>
        <taxon>Dikarya</taxon>
        <taxon>Basidiomycota</taxon>
        <taxon>Agaricomycotina</taxon>
        <taxon>Agaricomycetes</taxon>
        <taxon>Polyporales</taxon>
        <taxon>Adustoporiaceae</taxon>
        <taxon>Rhodonia</taxon>
    </lineage>
</organism>